<evidence type="ECO:0000256" key="5">
    <source>
        <dbReference type="ARBA" id="ARBA00023136"/>
    </source>
</evidence>
<keyword evidence="9" id="KW-0969">Cilium</keyword>
<accession>A0ABT5J4A8</accession>
<evidence type="ECO:0000313" key="10">
    <source>
        <dbReference type="Proteomes" id="UP001219956"/>
    </source>
</evidence>
<evidence type="ECO:0000256" key="2">
    <source>
        <dbReference type="ARBA" id="ARBA00022475"/>
    </source>
</evidence>
<keyword evidence="9" id="KW-0282">Flagellum</keyword>
<keyword evidence="4 7" id="KW-1133">Transmembrane helix</keyword>
<comment type="subcellular location">
    <subcellularLocation>
        <location evidence="1">Cell membrane</location>
        <topology evidence="1">Multi-pass membrane protein</topology>
    </subcellularLocation>
    <subcellularLocation>
        <location evidence="6">Membrane</location>
        <topology evidence="6">Multi-pass membrane protein</topology>
    </subcellularLocation>
</comment>
<keyword evidence="10" id="KW-1185">Reference proteome</keyword>
<feature type="transmembrane region" description="Helical" evidence="7">
    <location>
        <begin position="31"/>
        <end position="49"/>
    </location>
</feature>
<dbReference type="NCBIfam" id="NF006583">
    <property type="entry name" value="PRK09109.1"/>
    <property type="match status" value="1"/>
</dbReference>
<evidence type="ECO:0000256" key="1">
    <source>
        <dbReference type="ARBA" id="ARBA00004651"/>
    </source>
</evidence>
<dbReference type="InterPro" id="IPR002898">
    <property type="entry name" value="MotA_ExbB_proton_chnl"/>
</dbReference>
<feature type="transmembrane region" description="Helical" evidence="7">
    <location>
        <begin position="181"/>
        <end position="201"/>
    </location>
</feature>
<name>A0ABT5J4A8_9NEIS</name>
<keyword evidence="9" id="KW-0966">Cell projection</keyword>
<evidence type="ECO:0000256" key="3">
    <source>
        <dbReference type="ARBA" id="ARBA00022692"/>
    </source>
</evidence>
<reference evidence="9 10" key="1">
    <citation type="submission" date="2023-01" db="EMBL/GenBank/DDBJ databases">
        <title>Novel species of the genus Vogesella isolated from rivers.</title>
        <authorList>
            <person name="Lu H."/>
        </authorList>
    </citation>
    <scope>NUCLEOTIDE SEQUENCE [LARGE SCALE GENOMIC DNA]</scope>
    <source>
        <strain evidence="9 10">DC21W</strain>
    </source>
</reference>
<organism evidence="9 10">
    <name type="scientific">Vogesella aquatica</name>
    <dbReference type="NCBI Taxonomy" id="2984206"/>
    <lineage>
        <taxon>Bacteria</taxon>
        <taxon>Pseudomonadati</taxon>
        <taxon>Pseudomonadota</taxon>
        <taxon>Betaproteobacteria</taxon>
        <taxon>Neisseriales</taxon>
        <taxon>Chromobacteriaceae</taxon>
        <taxon>Vogesella</taxon>
    </lineage>
</organism>
<sequence>MDKISIVAVLGGLTAILAGQALEGGHLGSLLQLTAFLIVIGGTASAVMLQSTPKQFVTGLRMVRWVFSPPPFEYDKQIREIVNWSQTSRRGGLLALESFLNGQKDPFNKKALQMLVDGGEPQSIREVLETDIDSHEHGRKQAAKIWESAGGYSPTMGILGAVLGLIHVMENLSDPSKLGGGIAVAFVATVYGVGVANLLFLPMATKLKHLIRLESTAKELVMEGVVAIANGENPRLIEARLRSLASIND</sequence>
<evidence type="ECO:0000256" key="6">
    <source>
        <dbReference type="RuleBase" id="RU004057"/>
    </source>
</evidence>
<evidence type="ECO:0000256" key="4">
    <source>
        <dbReference type="ARBA" id="ARBA00022989"/>
    </source>
</evidence>
<comment type="caution">
    <text evidence="9">The sequence shown here is derived from an EMBL/GenBank/DDBJ whole genome shotgun (WGS) entry which is preliminary data.</text>
</comment>
<keyword evidence="5 7" id="KW-0472">Membrane</keyword>
<keyword evidence="6" id="KW-0653">Protein transport</keyword>
<feature type="transmembrane region" description="Helical" evidence="7">
    <location>
        <begin position="149"/>
        <end position="169"/>
    </location>
</feature>
<comment type="similarity">
    <text evidence="6">Belongs to the exbB/tolQ family.</text>
</comment>
<keyword evidence="2" id="KW-1003">Cell membrane</keyword>
<evidence type="ECO:0000256" key="7">
    <source>
        <dbReference type="SAM" id="Phobius"/>
    </source>
</evidence>
<feature type="domain" description="MotA/TolQ/ExbB proton channel" evidence="8">
    <location>
        <begin position="103"/>
        <end position="216"/>
    </location>
</feature>
<dbReference type="RefSeq" id="WP_272753102.1">
    <property type="nucleotide sequence ID" value="NZ_JAQQLF010000027.1"/>
</dbReference>
<dbReference type="PANTHER" id="PTHR30433">
    <property type="entry name" value="CHEMOTAXIS PROTEIN MOTA"/>
    <property type="match status" value="1"/>
</dbReference>
<dbReference type="Pfam" id="PF01618">
    <property type="entry name" value="MotA_ExbB"/>
    <property type="match status" value="1"/>
</dbReference>
<keyword evidence="6" id="KW-0813">Transport</keyword>
<evidence type="ECO:0000313" key="9">
    <source>
        <dbReference type="EMBL" id="MDC7718894.1"/>
    </source>
</evidence>
<protein>
    <submittedName>
        <fullName evidence="9">Flagellar motor protein</fullName>
    </submittedName>
</protein>
<dbReference type="PANTHER" id="PTHR30433:SF3">
    <property type="entry name" value="MOTILITY PROTEIN A"/>
    <property type="match status" value="1"/>
</dbReference>
<dbReference type="Proteomes" id="UP001219956">
    <property type="component" value="Unassembled WGS sequence"/>
</dbReference>
<keyword evidence="3 7" id="KW-0812">Transmembrane</keyword>
<evidence type="ECO:0000259" key="8">
    <source>
        <dbReference type="Pfam" id="PF01618"/>
    </source>
</evidence>
<dbReference type="EMBL" id="JAQQLF010000027">
    <property type="protein sequence ID" value="MDC7718894.1"/>
    <property type="molecule type" value="Genomic_DNA"/>
</dbReference>
<dbReference type="InterPro" id="IPR047055">
    <property type="entry name" value="MotA-like"/>
</dbReference>
<proteinExistence type="inferred from homology"/>
<gene>
    <name evidence="9" type="ORF">PQU95_16960</name>
</gene>